<comment type="caution">
    <text evidence="7">The sequence shown here is derived from an EMBL/GenBank/DDBJ whole genome shotgun (WGS) entry which is preliminary data.</text>
</comment>
<accession>A0ABT4W291</accession>
<dbReference type="Pfam" id="PF00082">
    <property type="entry name" value="Peptidase_S8"/>
    <property type="match status" value="1"/>
</dbReference>
<evidence type="ECO:0000256" key="5">
    <source>
        <dbReference type="SAM" id="SignalP"/>
    </source>
</evidence>
<feature type="region of interest" description="Disordered" evidence="4">
    <location>
        <begin position="37"/>
        <end position="57"/>
    </location>
</feature>
<dbReference type="Gene3D" id="3.40.50.200">
    <property type="entry name" value="Peptidase S8/S53 domain"/>
    <property type="match status" value="1"/>
</dbReference>
<name>A0ABT4W291_9RHOB</name>
<keyword evidence="2" id="KW-0378">Hydrolase</keyword>
<reference evidence="7 8" key="1">
    <citation type="submission" date="2023-01" db="EMBL/GenBank/DDBJ databases">
        <authorList>
            <person name="Yoon J.-W."/>
        </authorList>
    </citation>
    <scope>NUCLEOTIDE SEQUENCE [LARGE SCALE GENOMIC DNA]</scope>
    <source>
        <strain evidence="7 8">KMU-50</strain>
    </source>
</reference>
<dbReference type="PROSITE" id="PS00138">
    <property type="entry name" value="SUBTILASE_SER"/>
    <property type="match status" value="1"/>
</dbReference>
<dbReference type="InterPro" id="IPR023828">
    <property type="entry name" value="Peptidase_S8_Ser-AS"/>
</dbReference>
<dbReference type="SUPFAM" id="SSF52743">
    <property type="entry name" value="Subtilisin-like"/>
    <property type="match status" value="1"/>
</dbReference>
<dbReference type="Proteomes" id="UP001528040">
    <property type="component" value="Unassembled WGS sequence"/>
</dbReference>
<sequence>MSISQRSILILASSIAFGFGALNDSAQAQDLTFGLLAPGGVPGPPGGGGGDGGGGDGGGSLADAVRYSWMHADVQGAWDDGYGGQGTTITFVDDFNSGYVFAGTLTDDPCLDAGTCTALHHGDWTAMQGELIAPLANIVRRDWSGGPVKLKNGFNVLNLSYGMYAAPGFASVRWNKQENSILDYAANGDAVIAKAAGNGCGAETGQTADLCGSTTGKLDYLAWDLIGTEGTIFVGALTDHGSGTLAYYSNIAGDNTTVQNQFLVAGVDSSDMGFAGTSFAAPQVAGYAAILSSKFTSATPGQVVDQLLGTADSSFASYEPRLHGQGEADLSMALAPDKIQ</sequence>
<keyword evidence="1" id="KW-0645">Protease</keyword>
<evidence type="ECO:0000256" key="1">
    <source>
        <dbReference type="ARBA" id="ARBA00022670"/>
    </source>
</evidence>
<proteinExistence type="predicted"/>
<feature type="domain" description="Peptidase S8/S53" evidence="6">
    <location>
        <begin position="151"/>
        <end position="326"/>
    </location>
</feature>
<dbReference type="InterPro" id="IPR036852">
    <property type="entry name" value="Peptidase_S8/S53_dom_sf"/>
</dbReference>
<feature type="signal peptide" evidence="5">
    <location>
        <begin position="1"/>
        <end position="28"/>
    </location>
</feature>
<evidence type="ECO:0000256" key="4">
    <source>
        <dbReference type="SAM" id="MobiDB-lite"/>
    </source>
</evidence>
<organism evidence="7 8">
    <name type="scientific">Aliiroseovarius salicola</name>
    <dbReference type="NCBI Taxonomy" id="3009082"/>
    <lineage>
        <taxon>Bacteria</taxon>
        <taxon>Pseudomonadati</taxon>
        <taxon>Pseudomonadota</taxon>
        <taxon>Alphaproteobacteria</taxon>
        <taxon>Rhodobacterales</taxon>
        <taxon>Paracoccaceae</taxon>
        <taxon>Aliiroseovarius</taxon>
    </lineage>
</organism>
<evidence type="ECO:0000313" key="8">
    <source>
        <dbReference type="Proteomes" id="UP001528040"/>
    </source>
</evidence>
<dbReference type="RefSeq" id="WP_271053577.1">
    <property type="nucleotide sequence ID" value="NZ_JAQIIO010000003.1"/>
</dbReference>
<protein>
    <submittedName>
        <fullName evidence="7">S8 family serine peptidase</fullName>
    </submittedName>
</protein>
<evidence type="ECO:0000256" key="2">
    <source>
        <dbReference type="ARBA" id="ARBA00022801"/>
    </source>
</evidence>
<dbReference type="InterPro" id="IPR000209">
    <property type="entry name" value="Peptidase_S8/S53_dom"/>
</dbReference>
<evidence type="ECO:0000256" key="3">
    <source>
        <dbReference type="ARBA" id="ARBA00022825"/>
    </source>
</evidence>
<evidence type="ECO:0000259" key="6">
    <source>
        <dbReference type="Pfam" id="PF00082"/>
    </source>
</evidence>
<gene>
    <name evidence="7" type="ORF">O2N63_07215</name>
</gene>
<keyword evidence="8" id="KW-1185">Reference proteome</keyword>
<feature type="chain" id="PRO_5045053565" evidence="5">
    <location>
        <begin position="29"/>
        <end position="340"/>
    </location>
</feature>
<keyword evidence="3" id="KW-0720">Serine protease</keyword>
<feature type="compositionally biased region" description="Gly residues" evidence="4">
    <location>
        <begin position="46"/>
        <end position="57"/>
    </location>
</feature>
<dbReference type="EMBL" id="JAQIIO010000003">
    <property type="protein sequence ID" value="MDA5093873.1"/>
    <property type="molecule type" value="Genomic_DNA"/>
</dbReference>
<evidence type="ECO:0000313" key="7">
    <source>
        <dbReference type="EMBL" id="MDA5093873.1"/>
    </source>
</evidence>
<keyword evidence="5" id="KW-0732">Signal</keyword>